<evidence type="ECO:0000313" key="1">
    <source>
        <dbReference type="EMBL" id="MBK4736032.1"/>
    </source>
</evidence>
<keyword evidence="2" id="KW-1185">Reference proteome</keyword>
<dbReference type="EMBL" id="JAEPBG010000006">
    <property type="protein sequence ID" value="MBK4736032.1"/>
    <property type="molecule type" value="Genomic_DNA"/>
</dbReference>
<sequence>MRNNNKPRPQARGGNFAVPDHTFIDARCDFIDMQPLGNFDCGASSMPPWAPDPGCEDVPYQDVPALPAPDHHAALDVAGSPLLEERRPISVVQFQTAPTENDFVTVAMARSIVGNREVCLVSERSFGQHSRYAIHIIGVQDRSKHVTPITERRDDAEVALDLDFAKVAFEETVKREFAASKLSSGKEVPTFIRLL</sequence>
<organism evidence="1 2">
    <name type="scientific">Noviherbaspirillum pedocola</name>
    <dbReference type="NCBI Taxonomy" id="2801341"/>
    <lineage>
        <taxon>Bacteria</taxon>
        <taxon>Pseudomonadati</taxon>
        <taxon>Pseudomonadota</taxon>
        <taxon>Betaproteobacteria</taxon>
        <taxon>Burkholderiales</taxon>
        <taxon>Oxalobacteraceae</taxon>
        <taxon>Noviherbaspirillum</taxon>
    </lineage>
</organism>
<dbReference type="Proteomes" id="UP000622890">
    <property type="component" value="Unassembled WGS sequence"/>
</dbReference>
<accession>A0A934W6C0</accession>
<reference evidence="1" key="1">
    <citation type="submission" date="2021-01" db="EMBL/GenBank/DDBJ databases">
        <title>Genome sequence of strain Noviherbaspirillum sp. DKR-6.</title>
        <authorList>
            <person name="Chaudhary D.K."/>
        </authorList>
    </citation>
    <scope>NUCLEOTIDE SEQUENCE</scope>
    <source>
        <strain evidence="1">DKR-6</strain>
    </source>
</reference>
<protein>
    <submittedName>
        <fullName evidence="1">Uncharacterized protein</fullName>
    </submittedName>
</protein>
<dbReference type="AlphaFoldDB" id="A0A934W6C0"/>
<evidence type="ECO:0000313" key="2">
    <source>
        <dbReference type="Proteomes" id="UP000622890"/>
    </source>
</evidence>
<name>A0A934W6C0_9BURK</name>
<proteinExistence type="predicted"/>
<dbReference type="RefSeq" id="WP_200593038.1">
    <property type="nucleotide sequence ID" value="NZ_JAEPBG010000006.1"/>
</dbReference>
<gene>
    <name evidence="1" type="ORF">JJB74_15530</name>
</gene>
<comment type="caution">
    <text evidence="1">The sequence shown here is derived from an EMBL/GenBank/DDBJ whole genome shotgun (WGS) entry which is preliminary data.</text>
</comment>